<dbReference type="Proteomes" id="UP001189624">
    <property type="component" value="Chromosome 1"/>
</dbReference>
<proteinExistence type="predicted"/>
<dbReference type="PANTHER" id="PTHR48040">
    <property type="entry name" value="PLEIOTROPIC DRUG RESISTANCE PROTEIN 1-LIKE ISOFORM X1"/>
    <property type="match status" value="1"/>
</dbReference>
<sequence>MFADIWCVEFLRRNKELVKESSTPAPGSKDLYFPSQYPTSFFTQCMACLWKQHWSYWRNCSYTAQSFIYTTAVSVLYGSMFWNTGSKMYDQTRNFEMLEKKQDLFNAMGSMYAVVILVGVKNSFSVQPVVDVERTVFYRERAAGMYSAFPYAFAQARNSTFSIRRIPIWWRWCSWVNPVAWCLYGLVASQYGDIKQSIESGDGRTTVDGFVRSYFGFKHDFLRVVAVLTVALTLLFALLFAISMTMFNFQRR</sequence>
<gene>
    <name evidence="7" type="ORF">AYBTSS11_LOCUS3822</name>
</gene>
<feature type="transmembrane region" description="Helical" evidence="5">
    <location>
        <begin position="221"/>
        <end position="242"/>
    </location>
</feature>
<keyword evidence="2 5" id="KW-0812">Transmembrane</keyword>
<evidence type="ECO:0000259" key="6">
    <source>
        <dbReference type="Pfam" id="PF01061"/>
    </source>
</evidence>
<dbReference type="GO" id="GO:0140359">
    <property type="term" value="F:ABC-type transporter activity"/>
    <property type="evidence" value="ECO:0007669"/>
    <property type="project" value="InterPro"/>
</dbReference>
<dbReference type="Gramene" id="rna-AYBTSS11_LOCUS3822">
    <property type="protein sequence ID" value="CAJ1922178.1"/>
    <property type="gene ID" value="gene-AYBTSS11_LOCUS3822"/>
</dbReference>
<evidence type="ECO:0000256" key="3">
    <source>
        <dbReference type="ARBA" id="ARBA00022989"/>
    </source>
</evidence>
<evidence type="ECO:0000256" key="1">
    <source>
        <dbReference type="ARBA" id="ARBA00004141"/>
    </source>
</evidence>
<organism evidence="7 8">
    <name type="scientific">Sphenostylis stenocarpa</name>
    <dbReference type="NCBI Taxonomy" id="92480"/>
    <lineage>
        <taxon>Eukaryota</taxon>
        <taxon>Viridiplantae</taxon>
        <taxon>Streptophyta</taxon>
        <taxon>Embryophyta</taxon>
        <taxon>Tracheophyta</taxon>
        <taxon>Spermatophyta</taxon>
        <taxon>Magnoliopsida</taxon>
        <taxon>eudicotyledons</taxon>
        <taxon>Gunneridae</taxon>
        <taxon>Pentapetalae</taxon>
        <taxon>rosids</taxon>
        <taxon>fabids</taxon>
        <taxon>Fabales</taxon>
        <taxon>Fabaceae</taxon>
        <taxon>Papilionoideae</taxon>
        <taxon>50 kb inversion clade</taxon>
        <taxon>NPAAA clade</taxon>
        <taxon>indigoferoid/millettioid clade</taxon>
        <taxon>Phaseoleae</taxon>
        <taxon>Sphenostylis</taxon>
    </lineage>
</organism>
<dbReference type="Pfam" id="PF01061">
    <property type="entry name" value="ABC2_membrane"/>
    <property type="match status" value="1"/>
</dbReference>
<feature type="transmembrane region" description="Helical" evidence="5">
    <location>
        <begin position="62"/>
        <end position="83"/>
    </location>
</feature>
<dbReference type="InterPro" id="IPR013525">
    <property type="entry name" value="ABC2_TM"/>
</dbReference>
<evidence type="ECO:0000256" key="5">
    <source>
        <dbReference type="SAM" id="Phobius"/>
    </source>
</evidence>
<dbReference type="PANTHER" id="PTHR48040:SF45">
    <property type="entry name" value="PLEIOTROPIC DRUG RESISTANCE PROTEIN 1-LIKE"/>
    <property type="match status" value="1"/>
</dbReference>
<feature type="domain" description="ABC-2 type transporter transmembrane" evidence="6">
    <location>
        <begin position="43"/>
        <end position="156"/>
    </location>
</feature>
<reference evidence="7" key="1">
    <citation type="submission" date="2023-10" db="EMBL/GenBank/DDBJ databases">
        <authorList>
            <person name="Domelevo Entfellner J.-B."/>
        </authorList>
    </citation>
    <scope>NUCLEOTIDE SEQUENCE</scope>
</reference>
<keyword evidence="8" id="KW-1185">Reference proteome</keyword>
<name>A0AA86V7Z9_9FABA</name>
<protein>
    <recommendedName>
        <fullName evidence="6">ABC-2 type transporter transmembrane domain-containing protein</fullName>
    </recommendedName>
</protein>
<accession>A0AA86V7Z9</accession>
<evidence type="ECO:0000313" key="8">
    <source>
        <dbReference type="Proteomes" id="UP001189624"/>
    </source>
</evidence>
<evidence type="ECO:0000313" key="7">
    <source>
        <dbReference type="EMBL" id="CAJ1922178.1"/>
    </source>
</evidence>
<dbReference type="AlphaFoldDB" id="A0AA86V7Z9"/>
<comment type="subcellular location">
    <subcellularLocation>
        <location evidence="1">Membrane</location>
        <topology evidence="1">Multi-pass membrane protein</topology>
    </subcellularLocation>
</comment>
<evidence type="ECO:0000256" key="2">
    <source>
        <dbReference type="ARBA" id="ARBA00022692"/>
    </source>
</evidence>
<keyword evidence="3 5" id="KW-1133">Transmembrane helix</keyword>
<keyword evidence="4 5" id="KW-0472">Membrane</keyword>
<evidence type="ECO:0000256" key="4">
    <source>
        <dbReference type="ARBA" id="ARBA00023136"/>
    </source>
</evidence>
<feature type="transmembrane region" description="Helical" evidence="5">
    <location>
        <begin position="104"/>
        <end position="124"/>
    </location>
</feature>
<dbReference type="GO" id="GO:0016020">
    <property type="term" value="C:membrane"/>
    <property type="evidence" value="ECO:0007669"/>
    <property type="project" value="UniProtKB-SubCell"/>
</dbReference>
<dbReference type="EMBL" id="OY731398">
    <property type="protein sequence ID" value="CAJ1922178.1"/>
    <property type="molecule type" value="Genomic_DNA"/>
</dbReference>